<dbReference type="EMBL" id="LT906434">
    <property type="protein sequence ID" value="SNU80638.1"/>
    <property type="molecule type" value="Genomic_DNA"/>
</dbReference>
<keyword evidence="3" id="KW-0812">Transmembrane</keyword>
<protein>
    <submittedName>
        <fullName evidence="10">Hypothetical periplasmic protein</fullName>
    </submittedName>
</protein>
<keyword evidence="5" id="KW-0472">Membrane</keyword>
<dbReference type="AlphaFoldDB" id="A0AB38DTD8"/>
<reference evidence="10 11" key="1">
    <citation type="submission" date="2017-06" db="EMBL/GenBank/DDBJ databases">
        <authorList>
            <consortium name="Pathogen Informatics"/>
        </authorList>
    </citation>
    <scope>NUCLEOTIDE SEQUENCE [LARGE SCALE GENOMIC DNA]</scope>
    <source>
        <strain evidence="10 11">NCTC12230</strain>
    </source>
</reference>
<organism evidence="10 11">
    <name type="scientific">Neisseria zoodegmatis</name>
    <dbReference type="NCBI Taxonomy" id="326523"/>
    <lineage>
        <taxon>Bacteria</taxon>
        <taxon>Pseudomonadati</taxon>
        <taxon>Pseudomonadota</taxon>
        <taxon>Betaproteobacteria</taxon>
        <taxon>Neisseriales</taxon>
        <taxon>Neisseriaceae</taxon>
        <taxon>Neisseria</taxon>
    </lineage>
</organism>
<evidence type="ECO:0000256" key="2">
    <source>
        <dbReference type="ARBA" id="ARBA00022452"/>
    </source>
</evidence>
<dbReference type="InterPro" id="IPR057556">
    <property type="entry name" value="TPR_Slam"/>
</dbReference>
<name>A0AB38DTD8_9NEIS</name>
<dbReference type="Pfam" id="PF04575">
    <property type="entry name" value="SlipAM"/>
    <property type="match status" value="1"/>
</dbReference>
<feature type="domain" description="Surface lipoprotein assembly modifier C-terminal" evidence="8">
    <location>
        <begin position="207"/>
        <end position="519"/>
    </location>
</feature>
<comment type="subcellular location">
    <subcellularLocation>
        <location evidence="1">Cell outer membrane</location>
        <topology evidence="1">Multi-pass membrane protein</topology>
    </subcellularLocation>
</comment>
<dbReference type="Gene3D" id="1.25.40.10">
    <property type="entry name" value="Tetratricopeptide repeat domain"/>
    <property type="match status" value="1"/>
</dbReference>
<evidence type="ECO:0000256" key="4">
    <source>
        <dbReference type="ARBA" id="ARBA00022729"/>
    </source>
</evidence>
<evidence type="ECO:0000259" key="9">
    <source>
        <dbReference type="Pfam" id="PF24575"/>
    </source>
</evidence>
<evidence type="ECO:0000259" key="8">
    <source>
        <dbReference type="Pfam" id="PF04575"/>
    </source>
</evidence>
<proteinExistence type="inferred from homology"/>
<keyword evidence="4" id="KW-0732">Signal</keyword>
<evidence type="ECO:0000313" key="11">
    <source>
        <dbReference type="Proteomes" id="UP000215033"/>
    </source>
</evidence>
<sequence length="519" mass="59030">MNSFKKLSFPPLLFFSISAAFPPYSQADALPYRASDGLKQEQPAVRMQENVWLEQIATPSEHALPKQTEKEAIKPVTNEDLMKQPELLHNLMLRAINSGDPYLLESLTAAYRKHPQADAVLLARAEGMIARYKGDYPKATAVYTKLHDAHPEDTRITLDTAAILWEDRQWKEADRLFAEAAATPQLPEGVLENIAVYRKQSKEANKWHFNGGVSVTRDNNVNDAAPPYCSPLGCVKQQAESATGLNYRLSVEKNTPVKGHHNVLFRSNLSGVSYYFDKKSQYDNAFGRAYLGWQYQSARTTFNILPFYQWQLAGSDEWQRKTQKEQTFNMDMLAHAAGFQTALSRQITPRLQAHVSGEAYRQHYREPERAERNDGKHYSLFGSAAYRLTPTQTVYAGLSGGTFRPSNDLIGGRTNNAGNNRRGVSGGWLATWPKWGGLNTQLRAAYTDRRYRGSALNADFQWQQQRNKETLYSISAAHPKLSIAKFMPRLTWEQSRVRSTHKWAERKNNRLFVEIEKAF</sequence>
<evidence type="ECO:0000313" key="10">
    <source>
        <dbReference type="EMBL" id="SNU80638.1"/>
    </source>
</evidence>
<evidence type="ECO:0000256" key="1">
    <source>
        <dbReference type="ARBA" id="ARBA00004571"/>
    </source>
</evidence>
<keyword evidence="2" id="KW-1134">Transmembrane beta strand</keyword>
<dbReference type="KEGG" id="nzo:SAMEA4504057_2173"/>
<evidence type="ECO:0000256" key="3">
    <source>
        <dbReference type="ARBA" id="ARBA00022692"/>
    </source>
</evidence>
<gene>
    <name evidence="10" type="ORF">SAMEA4504057_02173</name>
</gene>
<accession>A0AB38DTD8</accession>
<evidence type="ECO:0000256" key="7">
    <source>
        <dbReference type="ARBA" id="ARBA00023609"/>
    </source>
</evidence>
<evidence type="ECO:0000256" key="5">
    <source>
        <dbReference type="ARBA" id="ARBA00023136"/>
    </source>
</evidence>
<dbReference type="InterPro" id="IPR007655">
    <property type="entry name" value="Slam_C"/>
</dbReference>
<dbReference type="Pfam" id="PF24575">
    <property type="entry name" value="TPR_Slam"/>
    <property type="match status" value="1"/>
</dbReference>
<dbReference type="InterPro" id="IPR011990">
    <property type="entry name" value="TPR-like_helical_dom_sf"/>
</dbReference>
<dbReference type="Proteomes" id="UP000215033">
    <property type="component" value="Chromosome 1"/>
</dbReference>
<dbReference type="SUPFAM" id="SSF48452">
    <property type="entry name" value="TPR-like"/>
    <property type="match status" value="1"/>
</dbReference>
<feature type="domain" description="Surface lipoprotein assembly modifier N-terminal TPR repeats region" evidence="9">
    <location>
        <begin position="76"/>
        <end position="176"/>
    </location>
</feature>
<evidence type="ECO:0000256" key="6">
    <source>
        <dbReference type="ARBA" id="ARBA00023237"/>
    </source>
</evidence>
<keyword evidence="6" id="KW-0998">Cell outer membrane</keyword>
<dbReference type="RefSeq" id="WP_085362696.1">
    <property type="nucleotide sequence ID" value="NZ_LT906434.1"/>
</dbReference>
<comment type="similarity">
    <text evidence="7">Belongs to the Slam family.</text>
</comment>
<dbReference type="GO" id="GO:0009279">
    <property type="term" value="C:cell outer membrane"/>
    <property type="evidence" value="ECO:0007669"/>
    <property type="project" value="UniProtKB-SubCell"/>
</dbReference>